<evidence type="ECO:0000256" key="9">
    <source>
        <dbReference type="ARBA" id="ARBA00022801"/>
    </source>
</evidence>
<evidence type="ECO:0000256" key="12">
    <source>
        <dbReference type="SAM" id="MobiDB-lite"/>
    </source>
</evidence>
<dbReference type="FunFam" id="3.10.10.10:FF:000007">
    <property type="entry name" value="Retrovirus-related Pol polyprotein from transposon 17.6-like Protein"/>
    <property type="match status" value="1"/>
</dbReference>
<feature type="compositionally biased region" description="Low complexity" evidence="12">
    <location>
        <begin position="580"/>
        <end position="591"/>
    </location>
</feature>
<dbReference type="InterPro" id="IPR001995">
    <property type="entry name" value="Peptidase_A2_cat"/>
</dbReference>
<dbReference type="PROSITE" id="PS50175">
    <property type="entry name" value="ASP_PROT_RETROV"/>
    <property type="match status" value="1"/>
</dbReference>
<dbReference type="Gene3D" id="2.40.70.10">
    <property type="entry name" value="Acid Proteases"/>
    <property type="match status" value="1"/>
</dbReference>
<dbReference type="InterPro" id="IPR043128">
    <property type="entry name" value="Rev_trsase/Diguanyl_cyclase"/>
</dbReference>
<name>A0ABD0MAN9_CIRMR</name>
<dbReference type="EC" id="2.7.7.49" evidence="3"/>
<keyword evidence="4" id="KW-0645">Protease</keyword>
<dbReference type="Gene3D" id="3.30.70.270">
    <property type="match status" value="2"/>
</dbReference>
<feature type="compositionally biased region" description="Low complexity" evidence="12">
    <location>
        <begin position="532"/>
        <end position="549"/>
    </location>
</feature>
<dbReference type="GO" id="GO:0004523">
    <property type="term" value="F:RNA-DNA hybrid ribonuclease activity"/>
    <property type="evidence" value="ECO:0007669"/>
    <property type="project" value="UniProtKB-EC"/>
</dbReference>
<dbReference type="PANTHER" id="PTHR37984:SF5">
    <property type="entry name" value="PROTEIN NYNRIN-LIKE"/>
    <property type="match status" value="1"/>
</dbReference>
<evidence type="ECO:0000256" key="3">
    <source>
        <dbReference type="ARBA" id="ARBA00012493"/>
    </source>
</evidence>
<evidence type="ECO:0000256" key="4">
    <source>
        <dbReference type="ARBA" id="ARBA00022670"/>
    </source>
</evidence>
<dbReference type="PANTHER" id="PTHR37984">
    <property type="entry name" value="PROTEIN CBG26694"/>
    <property type="match status" value="1"/>
</dbReference>
<dbReference type="Proteomes" id="UP001529510">
    <property type="component" value="Unassembled WGS sequence"/>
</dbReference>
<evidence type="ECO:0000313" key="17">
    <source>
        <dbReference type="Proteomes" id="UP001529510"/>
    </source>
</evidence>
<keyword evidence="7" id="KW-0540">Nuclease</keyword>
<dbReference type="Pfam" id="PF13650">
    <property type="entry name" value="Asp_protease_2"/>
    <property type="match status" value="1"/>
</dbReference>
<protein>
    <recommendedName>
        <fullName evidence="11">Gypsy retrotransposon integrase-like protein 1</fullName>
        <ecNumber evidence="3">2.7.7.49</ecNumber>
        <ecNumber evidence="2">3.1.26.4</ecNumber>
    </recommendedName>
</protein>
<dbReference type="InterPro" id="IPR041373">
    <property type="entry name" value="RT_RNaseH"/>
</dbReference>
<dbReference type="EC" id="3.1.26.4" evidence="2"/>
<dbReference type="FunFam" id="3.30.420.10:FF:000032">
    <property type="entry name" value="Retrovirus-related Pol polyprotein from transposon 297-like Protein"/>
    <property type="match status" value="1"/>
</dbReference>
<evidence type="ECO:0000313" key="16">
    <source>
        <dbReference type="EMBL" id="KAL0146567.1"/>
    </source>
</evidence>
<dbReference type="SUPFAM" id="SSF53098">
    <property type="entry name" value="Ribonuclease H-like"/>
    <property type="match status" value="1"/>
</dbReference>
<evidence type="ECO:0000256" key="6">
    <source>
        <dbReference type="ARBA" id="ARBA00022695"/>
    </source>
</evidence>
<dbReference type="Pfam" id="PF17921">
    <property type="entry name" value="Integrase_H2C2"/>
    <property type="match status" value="1"/>
</dbReference>
<feature type="compositionally biased region" description="Basic and acidic residues" evidence="12">
    <location>
        <begin position="481"/>
        <end position="492"/>
    </location>
</feature>
<dbReference type="FunFam" id="3.30.70.270:FF:000020">
    <property type="entry name" value="Transposon Tf2-6 polyprotein-like Protein"/>
    <property type="match status" value="1"/>
</dbReference>
<dbReference type="CDD" id="cd00303">
    <property type="entry name" value="retropepsin_like"/>
    <property type="match status" value="1"/>
</dbReference>
<evidence type="ECO:0000256" key="2">
    <source>
        <dbReference type="ARBA" id="ARBA00012180"/>
    </source>
</evidence>
<dbReference type="PROSITE" id="PS00141">
    <property type="entry name" value="ASP_PROTEASE"/>
    <property type="match status" value="1"/>
</dbReference>
<dbReference type="Pfam" id="PF00078">
    <property type="entry name" value="RVT_1"/>
    <property type="match status" value="1"/>
</dbReference>
<dbReference type="InterPro" id="IPR012337">
    <property type="entry name" value="RNaseH-like_sf"/>
</dbReference>
<evidence type="ECO:0000259" key="13">
    <source>
        <dbReference type="PROSITE" id="PS50175"/>
    </source>
</evidence>
<feature type="region of interest" description="Disordered" evidence="12">
    <location>
        <begin position="530"/>
        <end position="591"/>
    </location>
</feature>
<gene>
    <name evidence="16" type="ORF">M9458_058198</name>
</gene>
<organism evidence="16 17">
    <name type="scientific">Cirrhinus mrigala</name>
    <name type="common">Mrigala</name>
    <dbReference type="NCBI Taxonomy" id="683832"/>
    <lineage>
        <taxon>Eukaryota</taxon>
        <taxon>Metazoa</taxon>
        <taxon>Chordata</taxon>
        <taxon>Craniata</taxon>
        <taxon>Vertebrata</taxon>
        <taxon>Euteleostomi</taxon>
        <taxon>Actinopterygii</taxon>
        <taxon>Neopterygii</taxon>
        <taxon>Teleostei</taxon>
        <taxon>Ostariophysi</taxon>
        <taxon>Cypriniformes</taxon>
        <taxon>Cyprinidae</taxon>
        <taxon>Labeoninae</taxon>
        <taxon>Labeonini</taxon>
        <taxon>Cirrhinus</taxon>
    </lineage>
</organism>
<comment type="caution">
    <text evidence="16">The sequence shown here is derived from an EMBL/GenBank/DDBJ whole genome shotgun (WGS) entry which is preliminary data.</text>
</comment>
<dbReference type="SUPFAM" id="SSF50630">
    <property type="entry name" value="Acid proteases"/>
    <property type="match status" value="1"/>
</dbReference>
<evidence type="ECO:0000256" key="1">
    <source>
        <dbReference type="ARBA" id="ARBA00010879"/>
    </source>
</evidence>
<evidence type="ECO:0000256" key="5">
    <source>
        <dbReference type="ARBA" id="ARBA00022679"/>
    </source>
</evidence>
<feature type="compositionally biased region" description="Polar residues" evidence="12">
    <location>
        <begin position="31"/>
        <end position="75"/>
    </location>
</feature>
<dbReference type="InterPro" id="IPR000477">
    <property type="entry name" value="RT_dom"/>
</dbReference>
<dbReference type="Pfam" id="PF03732">
    <property type="entry name" value="Retrotrans_gag"/>
    <property type="match status" value="1"/>
</dbReference>
<feature type="compositionally biased region" description="Polar residues" evidence="12">
    <location>
        <begin position="493"/>
        <end position="506"/>
    </location>
</feature>
<dbReference type="InterPro" id="IPR036397">
    <property type="entry name" value="RNaseH_sf"/>
</dbReference>
<feature type="domain" description="Integrase catalytic" evidence="15">
    <location>
        <begin position="1379"/>
        <end position="1537"/>
    </location>
</feature>
<dbReference type="CDD" id="cd09274">
    <property type="entry name" value="RNase_HI_RT_Ty3"/>
    <property type="match status" value="1"/>
</dbReference>
<evidence type="ECO:0000256" key="8">
    <source>
        <dbReference type="ARBA" id="ARBA00022759"/>
    </source>
</evidence>
<keyword evidence="9" id="KW-0378">Hydrolase</keyword>
<dbReference type="InterPro" id="IPR021109">
    <property type="entry name" value="Peptidase_aspartic_dom_sf"/>
</dbReference>
<dbReference type="CDD" id="cd01647">
    <property type="entry name" value="RT_LTR"/>
    <property type="match status" value="1"/>
</dbReference>
<dbReference type="Gene3D" id="3.10.10.10">
    <property type="entry name" value="HIV Type 1 Reverse Transcriptase, subunit A, domain 1"/>
    <property type="match status" value="1"/>
</dbReference>
<comment type="similarity">
    <text evidence="1">Belongs to the beta type-B retroviral polymerase family. HERV class-II K(HML-2) pol subfamily.</text>
</comment>
<dbReference type="InterPro" id="IPR001969">
    <property type="entry name" value="Aspartic_peptidase_AS"/>
</dbReference>
<accession>A0ABD0MAN9</accession>
<sequence length="1692" mass="192394">MAESSTPQSTLLDIEVPDLATPLWPPVHPQAPQTGISTFRHTPTFLSSSTQPRPHVQFPSSPLHSSLPAQGHSTQQRNITPIPMQLCTSGQSFDMTSALPSSPSHSLSALQYDLPRTLPTPSREIGQLTSQVKENYETLHECINKHEKTVSELTKELRSSTFNYKQETTVIAVKLEEIKELVTNTLSAQKQQIESETKKTIIAIKQIITDELKIVESTLTSHMQFLVRQLQLEVQQDIHTLHKHLQDTHEEMLKENNQVVIRTDKLAANLCDVQTKMESAYDIQEKNIADLKAKITTSINITPGATTPVPKPILTPIPATVVKTDHIKITFPTFGRPSDDPDPLLYITRCQDFFALHPLTDEDILATFRTVLSGTARDWWEVARSTVHSWTDFQTAFLAAFLAEDYEDELAERVRKRTQGDKETIRDFAFSYRALCKRWKSDLDEKDIVKMILKNIKPYLASHLRGHVNTVDEIVRLGHQLEKDHEQQRQCETKITSKPRSMSPKRTPNLPPIVQCWRCKEFHNPGNCSHYTTSNQPSQSTQSSHQSTQAHANRRTHYPHKPSSNAVSSIPAKNLTTKQSNTTSSPRASSSGNLTCIPQQLIVPLSLGLWQGKAIVDTGASYTLIHESLWKSLTPVHPELQPWTRGPLYLANGNAEVPLGWANLEINLHNQTFTVPAAVLPTHALAYAIVLGLDFIFFSGLQLNVIDQKYSFKIAPTEEYPFQPGDASRPPIIGSLPKCTKPTFSLMTSVPPPAPLLILEAPDDLTLIRNAVDSAHLSPDGKQTLHWILTNNPQVCTLTPGRTNILQHNIYTTCQVPIKQKPYRLSPVKQRVMEEQLEEMLSQGIVEPSHSSWASPVVLVPKKDGKLRFCVDYRKLNLVTETDAYPLPNITEILQSLSGAAIFTTIDLNSGYWQVTMNPTSKDKTAFITPAGIYEFNVMPFGLKNAPATFQRLMERVLGELKGKICFVYIDDIIIYSPSITQHYQDIQAVFHKLQIAGLTINLKKSKFCLREISFLGHIVNVKGITADPSKIQAIQSYPVPTNLKEVQRFLGLAGWYHRFVPNFSSIAEPLNALKKKGHQFHWTAICQHAFEELKACLTSSPILGHPDFQLPFIVYTDASDTGLGAILAQRKQLGEEVVIAYASRTLTGAELNYTATEKECLAVVWALERWQHYLELKQFIVVTDHSALQWVMNSTKTTSRLLRWVLRLQKFNYIIEYRKGKLNVAPDALSRMFPLPSCNLCTSQKDTDLPCSVVNIWEEQQRDPEVIKLLKALAENQDLEKQYEVINDKLYLKTCQTDDKVHYKVYIPQKLRNLFIQHYHSSPLSGHGGIFKTYKRLHDVAFWPGMWTDIKHHVKSCITCQKSQYDNQKPAGKIQQTITTRPNQMLGVDIMGPLPKSTNLNEYLLVFIDYYTRWVELFPMRNATALTIANIFRKEILTRWGVPDFLISDRGVQFISSVFKELCKNWNITPKLTTAYHPQTNLTERVNRNLKKMMTAYVEDNHKKWDFYLPEFRFALNSATHETTGLSPAELQLGRKLQGPMDKILQDNTLTPDAAAYDVVHHLHQLQLQAKENSQKAKKRQLRNYNKNRREVTFKEKDRVWLRNFPQSSAQRNFTARLASKWKGPYRILQQLGPLNYKIVLEDTGEDIRTAHVCNLKMCYPTAEELELQEKEKLHKLFQDSSGEDEEFLGF</sequence>
<keyword evidence="6" id="KW-0548">Nucleotidyltransferase</keyword>
<feature type="domain" description="Reverse transcriptase" evidence="14">
    <location>
        <begin position="841"/>
        <end position="1020"/>
    </location>
</feature>
<evidence type="ECO:0000259" key="15">
    <source>
        <dbReference type="PROSITE" id="PS50994"/>
    </source>
</evidence>
<proteinExistence type="inferred from homology"/>
<keyword evidence="10" id="KW-0695">RNA-directed DNA polymerase</keyword>
<evidence type="ECO:0000259" key="14">
    <source>
        <dbReference type="PROSITE" id="PS50878"/>
    </source>
</evidence>
<evidence type="ECO:0000256" key="7">
    <source>
        <dbReference type="ARBA" id="ARBA00022722"/>
    </source>
</evidence>
<dbReference type="GO" id="GO:0003964">
    <property type="term" value="F:RNA-directed DNA polymerase activity"/>
    <property type="evidence" value="ECO:0007669"/>
    <property type="project" value="UniProtKB-KW"/>
</dbReference>
<dbReference type="FunFam" id="1.10.340.70:FF:000001">
    <property type="entry name" value="Retrovirus-related Pol polyprotein from transposon gypsy-like Protein"/>
    <property type="match status" value="1"/>
</dbReference>
<keyword evidence="8" id="KW-0255">Endonuclease</keyword>
<dbReference type="InterPro" id="IPR005162">
    <property type="entry name" value="Retrotrans_gag_dom"/>
</dbReference>
<keyword evidence="17" id="KW-1185">Reference proteome</keyword>
<dbReference type="InterPro" id="IPR041588">
    <property type="entry name" value="Integrase_H2C2"/>
</dbReference>
<evidence type="ECO:0000256" key="11">
    <source>
        <dbReference type="ARBA" id="ARBA00039658"/>
    </source>
</evidence>
<dbReference type="Gene3D" id="3.30.420.10">
    <property type="entry name" value="Ribonuclease H-like superfamily/Ribonuclease H"/>
    <property type="match status" value="1"/>
</dbReference>
<feature type="region of interest" description="Disordered" evidence="12">
    <location>
        <begin position="26"/>
        <end position="75"/>
    </location>
</feature>
<dbReference type="PROSITE" id="PS50878">
    <property type="entry name" value="RT_POL"/>
    <property type="match status" value="1"/>
</dbReference>
<dbReference type="Gene3D" id="1.10.340.70">
    <property type="match status" value="1"/>
</dbReference>
<dbReference type="InterPro" id="IPR043502">
    <property type="entry name" value="DNA/RNA_pol_sf"/>
</dbReference>
<dbReference type="Pfam" id="PF17917">
    <property type="entry name" value="RT_RNaseH"/>
    <property type="match status" value="1"/>
</dbReference>
<dbReference type="SUPFAM" id="SSF56672">
    <property type="entry name" value="DNA/RNA polymerases"/>
    <property type="match status" value="1"/>
</dbReference>
<dbReference type="PROSITE" id="PS50994">
    <property type="entry name" value="INTEGRASE"/>
    <property type="match status" value="1"/>
</dbReference>
<dbReference type="EMBL" id="JAMKFB020000915">
    <property type="protein sequence ID" value="KAL0146567.1"/>
    <property type="molecule type" value="Genomic_DNA"/>
</dbReference>
<dbReference type="Pfam" id="PF00665">
    <property type="entry name" value="rve"/>
    <property type="match status" value="1"/>
</dbReference>
<dbReference type="GO" id="GO:0008233">
    <property type="term" value="F:peptidase activity"/>
    <property type="evidence" value="ECO:0007669"/>
    <property type="project" value="UniProtKB-KW"/>
</dbReference>
<dbReference type="GO" id="GO:0006508">
    <property type="term" value="P:proteolysis"/>
    <property type="evidence" value="ECO:0007669"/>
    <property type="project" value="UniProtKB-KW"/>
</dbReference>
<feature type="domain" description="Peptidase A2" evidence="13">
    <location>
        <begin position="612"/>
        <end position="695"/>
    </location>
</feature>
<evidence type="ECO:0000256" key="10">
    <source>
        <dbReference type="ARBA" id="ARBA00022918"/>
    </source>
</evidence>
<dbReference type="InterPro" id="IPR001584">
    <property type="entry name" value="Integrase_cat-core"/>
</dbReference>
<dbReference type="InterPro" id="IPR050951">
    <property type="entry name" value="Retrovirus_Pol_polyprotein"/>
</dbReference>
<feature type="region of interest" description="Disordered" evidence="12">
    <location>
        <begin position="481"/>
        <end position="509"/>
    </location>
</feature>
<keyword evidence="5" id="KW-0808">Transferase</keyword>
<dbReference type="FunFam" id="3.10.20.370:FF:000001">
    <property type="entry name" value="Retrovirus-related Pol polyprotein from transposon 17.6-like protein"/>
    <property type="match status" value="1"/>
</dbReference>
<reference evidence="16 17" key="1">
    <citation type="submission" date="2024-05" db="EMBL/GenBank/DDBJ databases">
        <title>Genome sequencing and assembly of Indian major carp, Cirrhinus mrigala (Hamilton, 1822).</title>
        <authorList>
            <person name="Mohindra V."/>
            <person name="Chowdhury L.M."/>
            <person name="Lal K."/>
            <person name="Jena J.K."/>
        </authorList>
    </citation>
    <scope>NUCLEOTIDE SEQUENCE [LARGE SCALE GENOMIC DNA]</scope>
    <source>
        <strain evidence="16">CM1030</strain>
        <tissue evidence="16">Blood</tissue>
    </source>
</reference>